<organism evidence="5 6">
    <name type="scientific">Hominibacterium faecale</name>
    <dbReference type="NCBI Taxonomy" id="2839743"/>
    <lineage>
        <taxon>Bacteria</taxon>
        <taxon>Bacillati</taxon>
        <taxon>Bacillota</taxon>
        <taxon>Clostridia</taxon>
        <taxon>Peptostreptococcales</taxon>
        <taxon>Anaerovoracaceae</taxon>
        <taxon>Hominibacterium</taxon>
    </lineage>
</organism>
<dbReference type="PANTHER" id="PTHR33376:SF7">
    <property type="entry name" value="C4-DICARBOXYLATE-BINDING PROTEIN DCTB"/>
    <property type="match status" value="1"/>
</dbReference>
<dbReference type="CDD" id="cd13603">
    <property type="entry name" value="PBP2_TRAP_Siap_TeaA_like"/>
    <property type="match status" value="1"/>
</dbReference>
<feature type="signal peptide" evidence="4">
    <location>
        <begin position="1"/>
        <end position="19"/>
    </location>
</feature>
<dbReference type="InterPro" id="IPR004682">
    <property type="entry name" value="TRAP_DctP"/>
</dbReference>
<sequence>MKKVLIAMLCLILCLGLMTGCGGGGGDDSAADGDQITIRIASDETSDTPCSEATEIFKKEVEEKSGGKMTVEYFCDSAMGDEREIAESVNMGNLEMGIISGCYLATYDENWYLVDMPYVFKDRDTMYKHLDGEVGQILKDGLKEKSKIECLDFADGSFKVLLNSKKEIKTVNDMSNLKFRSQESQMNMSIYKAWKSTAVPMGFSEIYTALQQGTVDGVDTSPLYQRSGKFFEVGKYYTMTNHQALLMNSIINTDFMASLPEDMQQVIRDASKEAYGVQERAIVKEAEEYACKVMDDAGCKRHDLTEAELKTFKDASKAVYDEYSKVVDPKLYELMGL</sequence>
<evidence type="ECO:0000313" key="6">
    <source>
        <dbReference type="Proteomes" id="UP001065549"/>
    </source>
</evidence>
<dbReference type="PIRSF" id="PIRSF006470">
    <property type="entry name" value="DctB"/>
    <property type="match status" value="1"/>
</dbReference>
<dbReference type="InterPro" id="IPR038404">
    <property type="entry name" value="TRAP_DctP_sf"/>
</dbReference>
<dbReference type="AlphaFoldDB" id="A0A9J6QRA5"/>
<protein>
    <submittedName>
        <fullName evidence="5">TRAP transporter substrate-binding protein</fullName>
    </submittedName>
</protein>
<keyword evidence="2" id="KW-0813">Transport</keyword>
<evidence type="ECO:0000256" key="2">
    <source>
        <dbReference type="ARBA" id="ARBA00022448"/>
    </source>
</evidence>
<dbReference type="Pfam" id="PF03480">
    <property type="entry name" value="DctP"/>
    <property type="match status" value="1"/>
</dbReference>
<dbReference type="NCBIfam" id="TIGR00787">
    <property type="entry name" value="dctP"/>
    <property type="match status" value="1"/>
</dbReference>
<proteinExistence type="inferred from homology"/>
<keyword evidence="6" id="KW-1185">Reference proteome</keyword>
<dbReference type="PROSITE" id="PS51257">
    <property type="entry name" value="PROKAR_LIPOPROTEIN"/>
    <property type="match status" value="1"/>
</dbReference>
<evidence type="ECO:0000256" key="4">
    <source>
        <dbReference type="SAM" id="SignalP"/>
    </source>
</evidence>
<gene>
    <name evidence="5" type="ORF">OBO34_08585</name>
</gene>
<dbReference type="Proteomes" id="UP001065549">
    <property type="component" value="Unassembled WGS sequence"/>
</dbReference>
<dbReference type="NCBIfam" id="NF037995">
    <property type="entry name" value="TRAP_S1"/>
    <property type="match status" value="1"/>
</dbReference>
<comment type="similarity">
    <text evidence="1">Belongs to the bacterial solute-binding protein 7 family.</text>
</comment>
<keyword evidence="3 4" id="KW-0732">Signal</keyword>
<feature type="chain" id="PRO_5039947226" evidence="4">
    <location>
        <begin position="20"/>
        <end position="337"/>
    </location>
</feature>
<evidence type="ECO:0000313" key="5">
    <source>
        <dbReference type="EMBL" id="MCU7378413.1"/>
    </source>
</evidence>
<accession>A0A9J6QRA5</accession>
<evidence type="ECO:0000256" key="3">
    <source>
        <dbReference type="ARBA" id="ARBA00022729"/>
    </source>
</evidence>
<dbReference type="GO" id="GO:0030288">
    <property type="term" value="C:outer membrane-bounded periplasmic space"/>
    <property type="evidence" value="ECO:0007669"/>
    <property type="project" value="InterPro"/>
</dbReference>
<dbReference type="EMBL" id="JAOSHN010000003">
    <property type="protein sequence ID" value="MCU7378413.1"/>
    <property type="molecule type" value="Genomic_DNA"/>
</dbReference>
<dbReference type="GO" id="GO:0055085">
    <property type="term" value="P:transmembrane transport"/>
    <property type="evidence" value="ECO:0007669"/>
    <property type="project" value="InterPro"/>
</dbReference>
<dbReference type="Gene3D" id="3.40.190.170">
    <property type="entry name" value="Bacterial extracellular solute-binding protein, family 7"/>
    <property type="match status" value="1"/>
</dbReference>
<dbReference type="RefSeq" id="WP_148396546.1">
    <property type="nucleotide sequence ID" value="NZ_JAJAGH010000007.1"/>
</dbReference>
<comment type="caution">
    <text evidence="5">The sequence shown here is derived from an EMBL/GenBank/DDBJ whole genome shotgun (WGS) entry which is preliminary data.</text>
</comment>
<reference evidence="5" key="1">
    <citation type="submission" date="2022-09" db="EMBL/GenBank/DDBJ databases">
        <title>Culturomic study of gut microbiota in children with autism spectrum disorder.</title>
        <authorList>
            <person name="Efimov B.A."/>
            <person name="Chaplin A.V."/>
            <person name="Sokolova S.R."/>
            <person name="Pikina A.P."/>
            <person name="Korzhanova M."/>
            <person name="Belova V."/>
            <person name="Korostin D."/>
        </authorList>
    </citation>
    <scope>NUCLEOTIDE SEQUENCE</scope>
    <source>
        <strain evidence="5">ASD5510</strain>
    </source>
</reference>
<dbReference type="PANTHER" id="PTHR33376">
    <property type="match status" value="1"/>
</dbReference>
<evidence type="ECO:0000256" key="1">
    <source>
        <dbReference type="ARBA" id="ARBA00009023"/>
    </source>
</evidence>
<dbReference type="InterPro" id="IPR018389">
    <property type="entry name" value="DctP_fam"/>
</dbReference>
<name>A0A9J6QRA5_9FIRM</name>